<sequence>MEEMKIFLIYDKINNVTLFHKYYFIFIKTVVQEQSFYLILISFCSRSTLLLN</sequence>
<evidence type="ECO:0000313" key="1">
    <source>
        <dbReference type="EMBL" id="KCZ79281.1"/>
    </source>
</evidence>
<dbReference type="EMBL" id="KK365308">
    <property type="protein sequence ID" value="KCZ79281.1"/>
    <property type="molecule type" value="Genomic_DNA"/>
</dbReference>
<protein>
    <submittedName>
        <fullName evidence="1">Uncharacterized protein</fullName>
    </submittedName>
</protein>
<name>A0A059EX23_9MICR</name>
<reference evidence="2" key="1">
    <citation type="submission" date="2013-02" db="EMBL/GenBank/DDBJ databases">
        <authorList>
            <consortium name="The Broad Institute Genome Sequencing Platform"/>
            <person name="Cuomo C."/>
            <person name="Becnel J."/>
            <person name="Sanscrainte N."/>
            <person name="Walker B."/>
            <person name="Young S.K."/>
            <person name="Zeng Q."/>
            <person name="Gargeya S."/>
            <person name="Fitzgerald M."/>
            <person name="Haas B."/>
            <person name="Abouelleil A."/>
            <person name="Alvarado L."/>
            <person name="Arachchi H.M."/>
            <person name="Berlin A.M."/>
            <person name="Chapman S.B."/>
            <person name="Dewar J."/>
            <person name="Goldberg J."/>
            <person name="Griggs A."/>
            <person name="Gujja S."/>
            <person name="Hansen M."/>
            <person name="Howarth C."/>
            <person name="Imamovic A."/>
            <person name="Larimer J."/>
            <person name="McCowan C."/>
            <person name="Murphy C."/>
            <person name="Neiman D."/>
            <person name="Pearson M."/>
            <person name="Priest M."/>
            <person name="Roberts A."/>
            <person name="Saif S."/>
            <person name="Shea T."/>
            <person name="Sisk P."/>
            <person name="Sykes S."/>
            <person name="Wortman J."/>
            <person name="Nusbaum C."/>
            <person name="Birren B."/>
        </authorList>
    </citation>
    <scope>NUCLEOTIDE SEQUENCE [LARGE SCALE GENOMIC DNA]</scope>
    <source>
        <strain evidence="2">PRA339</strain>
    </source>
</reference>
<accession>A0A059EX23</accession>
<gene>
    <name evidence="1" type="ORF">H312_03329</name>
</gene>
<dbReference type="Proteomes" id="UP000030655">
    <property type="component" value="Unassembled WGS sequence"/>
</dbReference>
<reference evidence="1 2" key="2">
    <citation type="submission" date="2014-03" db="EMBL/GenBank/DDBJ databases">
        <title>The Genome Sequence of Anncaliia algerae insect isolate PRA339.</title>
        <authorList>
            <consortium name="The Broad Institute Genome Sequencing Platform"/>
            <consortium name="The Broad Institute Genome Sequencing Center for Infectious Disease"/>
            <person name="Cuomo C."/>
            <person name="Becnel J."/>
            <person name="Sanscrainte N."/>
            <person name="Walker B."/>
            <person name="Young S.K."/>
            <person name="Zeng Q."/>
            <person name="Gargeya S."/>
            <person name="Fitzgerald M."/>
            <person name="Haas B."/>
            <person name="Abouelleil A."/>
            <person name="Alvarado L."/>
            <person name="Arachchi H.M."/>
            <person name="Berlin A.M."/>
            <person name="Chapman S.B."/>
            <person name="Dewar J."/>
            <person name="Goldberg J."/>
            <person name="Griggs A."/>
            <person name="Gujja S."/>
            <person name="Hansen M."/>
            <person name="Howarth C."/>
            <person name="Imamovic A."/>
            <person name="Larimer J."/>
            <person name="McCowan C."/>
            <person name="Murphy C."/>
            <person name="Neiman D."/>
            <person name="Pearson M."/>
            <person name="Priest M."/>
            <person name="Roberts A."/>
            <person name="Saif S."/>
            <person name="Shea T."/>
            <person name="Sisk P."/>
            <person name="Sykes S."/>
            <person name="Wortman J."/>
            <person name="Nusbaum C."/>
            <person name="Birren B."/>
        </authorList>
    </citation>
    <scope>NUCLEOTIDE SEQUENCE [LARGE SCALE GENOMIC DNA]</scope>
    <source>
        <strain evidence="1 2">PRA339</strain>
    </source>
</reference>
<dbReference type="AlphaFoldDB" id="A0A059EX23"/>
<dbReference type="VEuPathDB" id="MicrosporidiaDB:H312_03329"/>
<keyword evidence="2" id="KW-1185">Reference proteome</keyword>
<organism evidence="1 2">
    <name type="scientific">Anncaliia algerae PRA339</name>
    <dbReference type="NCBI Taxonomy" id="1288291"/>
    <lineage>
        <taxon>Eukaryota</taxon>
        <taxon>Fungi</taxon>
        <taxon>Fungi incertae sedis</taxon>
        <taxon>Microsporidia</taxon>
        <taxon>Tubulinosematoidea</taxon>
        <taxon>Tubulinosematidae</taxon>
        <taxon>Anncaliia</taxon>
    </lineage>
</organism>
<proteinExistence type="predicted"/>
<evidence type="ECO:0000313" key="2">
    <source>
        <dbReference type="Proteomes" id="UP000030655"/>
    </source>
</evidence>
<dbReference type="HOGENOM" id="CLU_3086779_0_0_1"/>